<evidence type="ECO:0000313" key="2">
    <source>
        <dbReference type="Proteomes" id="UP000756860"/>
    </source>
</evidence>
<comment type="caution">
    <text evidence="1">The sequence shown here is derived from an EMBL/GenBank/DDBJ whole genome shotgun (WGS) entry which is preliminary data.</text>
</comment>
<reference evidence="1 2" key="1">
    <citation type="submission" date="2021-05" db="EMBL/GenBank/DDBJ databases">
        <title>The draft genome of Geobacter luticola JCM 17780.</title>
        <authorList>
            <person name="Xu Z."/>
            <person name="Masuda Y."/>
            <person name="Itoh H."/>
            <person name="Senoo K."/>
        </authorList>
    </citation>
    <scope>NUCLEOTIDE SEQUENCE [LARGE SCALE GENOMIC DNA]</scope>
    <source>
        <strain evidence="1 2">JCM 17780</strain>
    </source>
</reference>
<organism evidence="1 2">
    <name type="scientific">Geomobilimonas luticola</name>
    <dbReference type="NCBI Taxonomy" id="1114878"/>
    <lineage>
        <taxon>Bacteria</taxon>
        <taxon>Pseudomonadati</taxon>
        <taxon>Thermodesulfobacteriota</taxon>
        <taxon>Desulfuromonadia</taxon>
        <taxon>Geobacterales</taxon>
        <taxon>Geobacteraceae</taxon>
        <taxon>Geomobilimonas</taxon>
    </lineage>
</organism>
<keyword evidence="2" id="KW-1185">Reference proteome</keyword>
<evidence type="ECO:0000313" key="1">
    <source>
        <dbReference type="EMBL" id="MBT0652159.1"/>
    </source>
</evidence>
<dbReference type="Proteomes" id="UP000756860">
    <property type="component" value="Unassembled WGS sequence"/>
</dbReference>
<dbReference type="RefSeq" id="WP_214174118.1">
    <property type="nucleotide sequence ID" value="NZ_JAHCVK010000001.1"/>
</dbReference>
<dbReference type="EMBL" id="JAHCVK010000001">
    <property type="protein sequence ID" value="MBT0652159.1"/>
    <property type="molecule type" value="Genomic_DNA"/>
</dbReference>
<name>A0ABS5S9V6_9BACT</name>
<proteinExistence type="predicted"/>
<gene>
    <name evidence="1" type="ORF">KI810_03765</name>
</gene>
<evidence type="ECO:0008006" key="3">
    <source>
        <dbReference type="Google" id="ProtNLM"/>
    </source>
</evidence>
<protein>
    <recommendedName>
        <fullName evidence="3">DUF4440 domain-containing protein</fullName>
    </recommendedName>
</protein>
<accession>A0ABS5S9V6</accession>
<sequence length="139" mass="15731">MTAPKLLADQVDDEIAARQGFEEILDLWRGEEFELLSLRVTPSDGSRGYFLERMVYASRVPACCWEKLQDVKVTWQGEGRVSLAARVGLEAEGFGVRFVNHVFSLVREHGVWKVPAVDILTLAAPNPQRVPRKIPLRQE</sequence>